<sequence length="277" mass="31710">MSFNSYHRRGSRSAVHATLSYRNSSESEDLQYLSVGALDVHILNNPTHHDQETVSEDSRICTNEVKSEEFAILSTSSESEGSGYHEEEEELPLSNSQRIDDWCLQNGEASLRQHTRTNKRIQDIIKAWGVDEETPLQSVAQEPYKEIASVPLHPDNYTAHLLDKLTPNQKFSLQRFANQTMPLLKRQCNIDYPLHRFRSVPSVFAQRELLWTCSLQNTQMSNLDSICRYLWAVRSEDSGEKISNDRVSSSRSRSSSGIGSWHSWNIVPRLKADYTGY</sequence>
<dbReference type="OMA" id="HHERIFD"/>
<gene>
    <name evidence="2" type="ORF">LAFE_0G03884G</name>
</gene>
<evidence type="ECO:0000313" key="2">
    <source>
        <dbReference type="EMBL" id="SCW03142.1"/>
    </source>
</evidence>
<reference evidence="2 3" key="1">
    <citation type="submission" date="2016-03" db="EMBL/GenBank/DDBJ databases">
        <authorList>
            <person name="Devillers H."/>
        </authorList>
    </citation>
    <scope>NUCLEOTIDE SEQUENCE [LARGE SCALE GENOMIC DNA]</scope>
    <source>
        <strain evidence="2">CBS 6772</strain>
    </source>
</reference>
<dbReference type="EMBL" id="LT598486">
    <property type="protein sequence ID" value="SCW03142.1"/>
    <property type="molecule type" value="Genomic_DNA"/>
</dbReference>
<dbReference type="Proteomes" id="UP000190831">
    <property type="component" value="Chromosome G"/>
</dbReference>
<evidence type="ECO:0000256" key="1">
    <source>
        <dbReference type="SAM" id="MobiDB-lite"/>
    </source>
</evidence>
<name>A0A1G4MGX6_LACFM</name>
<dbReference type="AlphaFoldDB" id="A0A1G4MGX6"/>
<keyword evidence="3" id="KW-1185">Reference proteome</keyword>
<proteinExistence type="predicted"/>
<feature type="region of interest" description="Disordered" evidence="1">
    <location>
        <begin position="73"/>
        <end position="92"/>
    </location>
</feature>
<accession>A0A1G4MGX6</accession>
<evidence type="ECO:0000313" key="3">
    <source>
        <dbReference type="Proteomes" id="UP000190831"/>
    </source>
</evidence>
<protein>
    <submittedName>
        <fullName evidence="2">LAFE_0G03884g1_1</fullName>
    </submittedName>
</protein>
<dbReference type="OrthoDB" id="4066250at2759"/>
<organism evidence="2 3">
    <name type="scientific">Lachancea fermentati</name>
    <name type="common">Zygosaccharomyces fermentati</name>
    <dbReference type="NCBI Taxonomy" id="4955"/>
    <lineage>
        <taxon>Eukaryota</taxon>
        <taxon>Fungi</taxon>
        <taxon>Dikarya</taxon>
        <taxon>Ascomycota</taxon>
        <taxon>Saccharomycotina</taxon>
        <taxon>Saccharomycetes</taxon>
        <taxon>Saccharomycetales</taxon>
        <taxon>Saccharomycetaceae</taxon>
        <taxon>Lachancea</taxon>
    </lineage>
</organism>
<feature type="compositionally biased region" description="Low complexity" evidence="1">
    <location>
        <begin position="73"/>
        <end position="82"/>
    </location>
</feature>